<dbReference type="SUPFAM" id="SSF140990">
    <property type="entry name" value="FtsH protease domain-like"/>
    <property type="match status" value="1"/>
</dbReference>
<evidence type="ECO:0000313" key="2">
    <source>
        <dbReference type="EMBL" id="GAF97373.1"/>
    </source>
</evidence>
<dbReference type="GO" id="GO:0030163">
    <property type="term" value="P:protein catabolic process"/>
    <property type="evidence" value="ECO:0007669"/>
    <property type="project" value="TreeGrafter"/>
</dbReference>
<dbReference type="GO" id="GO:0004222">
    <property type="term" value="F:metalloendopeptidase activity"/>
    <property type="evidence" value="ECO:0007669"/>
    <property type="project" value="InterPro"/>
</dbReference>
<dbReference type="GO" id="GO:0005886">
    <property type="term" value="C:plasma membrane"/>
    <property type="evidence" value="ECO:0007669"/>
    <property type="project" value="TreeGrafter"/>
</dbReference>
<protein>
    <recommendedName>
        <fullName evidence="1">Peptidase M41 domain-containing protein</fullName>
    </recommendedName>
</protein>
<dbReference type="EMBL" id="BARS01017395">
    <property type="protein sequence ID" value="GAF97373.1"/>
    <property type="molecule type" value="Genomic_DNA"/>
</dbReference>
<dbReference type="PANTHER" id="PTHR23076:SF97">
    <property type="entry name" value="ATP-DEPENDENT ZINC METALLOPROTEASE YME1L1"/>
    <property type="match status" value="1"/>
</dbReference>
<dbReference type="GO" id="GO:0005524">
    <property type="term" value="F:ATP binding"/>
    <property type="evidence" value="ECO:0007669"/>
    <property type="project" value="InterPro"/>
</dbReference>
<feature type="non-terminal residue" evidence="2">
    <location>
        <position position="1"/>
    </location>
</feature>
<dbReference type="InterPro" id="IPR000642">
    <property type="entry name" value="Peptidase_M41"/>
</dbReference>
<dbReference type="AlphaFoldDB" id="X0TUU7"/>
<sequence>RLARKMVIEFGMSELGPINLGPQIDVAEWGRSYIQPSEISPEMAAKVDKEIKKIVDECYEKAVEVLKKNKKKLDLIAEELVEKETLEGEDFEALMKAKPKAHK</sequence>
<proteinExistence type="predicted"/>
<reference evidence="2" key="1">
    <citation type="journal article" date="2014" name="Front. Microbiol.">
        <title>High frequency of phylogenetically diverse reductive dehalogenase-homologous genes in deep subseafloor sedimentary metagenomes.</title>
        <authorList>
            <person name="Kawai M."/>
            <person name="Futagami T."/>
            <person name="Toyoda A."/>
            <person name="Takaki Y."/>
            <person name="Nishi S."/>
            <person name="Hori S."/>
            <person name="Arai W."/>
            <person name="Tsubouchi T."/>
            <person name="Morono Y."/>
            <person name="Uchiyama I."/>
            <person name="Ito T."/>
            <person name="Fujiyama A."/>
            <person name="Inagaki F."/>
            <person name="Takami H."/>
        </authorList>
    </citation>
    <scope>NUCLEOTIDE SEQUENCE</scope>
    <source>
        <strain evidence="2">Expedition CK06-06</strain>
    </source>
</reference>
<dbReference type="GO" id="GO:0006508">
    <property type="term" value="P:proteolysis"/>
    <property type="evidence" value="ECO:0007669"/>
    <property type="project" value="InterPro"/>
</dbReference>
<dbReference type="InterPro" id="IPR037219">
    <property type="entry name" value="Peptidase_M41-like"/>
</dbReference>
<dbReference type="GO" id="GO:0004176">
    <property type="term" value="F:ATP-dependent peptidase activity"/>
    <property type="evidence" value="ECO:0007669"/>
    <property type="project" value="InterPro"/>
</dbReference>
<feature type="domain" description="Peptidase M41" evidence="1">
    <location>
        <begin position="2"/>
        <end position="93"/>
    </location>
</feature>
<accession>X0TUU7</accession>
<evidence type="ECO:0000259" key="1">
    <source>
        <dbReference type="Pfam" id="PF01434"/>
    </source>
</evidence>
<organism evidence="2">
    <name type="scientific">marine sediment metagenome</name>
    <dbReference type="NCBI Taxonomy" id="412755"/>
    <lineage>
        <taxon>unclassified sequences</taxon>
        <taxon>metagenomes</taxon>
        <taxon>ecological metagenomes</taxon>
    </lineage>
</organism>
<dbReference type="PANTHER" id="PTHR23076">
    <property type="entry name" value="METALLOPROTEASE M41 FTSH"/>
    <property type="match status" value="1"/>
</dbReference>
<comment type="caution">
    <text evidence="2">The sequence shown here is derived from an EMBL/GenBank/DDBJ whole genome shotgun (WGS) entry which is preliminary data.</text>
</comment>
<name>X0TUU7_9ZZZZ</name>
<dbReference type="Pfam" id="PF01434">
    <property type="entry name" value="Peptidase_M41"/>
    <property type="match status" value="1"/>
</dbReference>
<dbReference type="Gene3D" id="1.20.58.760">
    <property type="entry name" value="Peptidase M41"/>
    <property type="match status" value="1"/>
</dbReference>
<gene>
    <name evidence="2" type="ORF">S01H1_28459</name>
</gene>